<dbReference type="Pfam" id="PF08240">
    <property type="entry name" value="ADH_N"/>
    <property type="match status" value="1"/>
</dbReference>
<evidence type="ECO:0000256" key="6">
    <source>
        <dbReference type="RuleBase" id="RU361277"/>
    </source>
</evidence>
<dbReference type="InterPro" id="IPR011032">
    <property type="entry name" value="GroES-like_sf"/>
</dbReference>
<dbReference type="Gene3D" id="3.90.180.10">
    <property type="entry name" value="Medium-chain alcohol dehydrogenases, catalytic domain"/>
    <property type="match status" value="1"/>
</dbReference>
<dbReference type="AlphaFoldDB" id="A0A0S7XJG9"/>
<sequence length="349" mass="37147">MKAVRLHKAGDLRLEELPTPEPRPREALLRVRAVGVCGSDVHYYETGHIGDSWVTEPLVLGHEFAGEVAAVGPEVTRVKPGDRVAVEPGCSCGECEWCLQGHPNLCPHVRFCGTPPTDGAFREYLAWPAEAMYPMPDSLSFADGAAVETLTIALHAVRLAKVRPGDSVAVLGCGPIGLCTIRIAQLAGATQVFATEIVPERIAAAARMIPPGGGQALDARDDPVPKIMDLTAGRGVDVVFEAAGAQETPPQAIQLARRGAGVVIIGIFEEEMIQIPSTPARRKGLTIKLCRRTKHAVERAIDLAARGAVDLGAIVTHRFPLERTAEAFELVAHKRDGVIKAVIEMGGNG</sequence>
<comment type="caution">
    <text evidence="8">The sequence shown here is derived from an EMBL/GenBank/DDBJ whole genome shotgun (WGS) entry which is preliminary data.</text>
</comment>
<dbReference type="SUPFAM" id="SSF50129">
    <property type="entry name" value="GroES-like"/>
    <property type="match status" value="1"/>
</dbReference>
<comment type="cofactor">
    <cofactor evidence="1 6">
        <name>Zn(2+)</name>
        <dbReference type="ChEBI" id="CHEBI:29105"/>
    </cofactor>
</comment>
<dbReference type="InterPro" id="IPR013154">
    <property type="entry name" value="ADH-like_N"/>
</dbReference>
<evidence type="ECO:0000256" key="3">
    <source>
        <dbReference type="ARBA" id="ARBA00022723"/>
    </source>
</evidence>
<dbReference type="SMART" id="SM00829">
    <property type="entry name" value="PKS_ER"/>
    <property type="match status" value="1"/>
</dbReference>
<keyword evidence="3 6" id="KW-0479">Metal-binding</keyword>
<comment type="similarity">
    <text evidence="2 6">Belongs to the zinc-containing alcohol dehydrogenase family.</text>
</comment>
<reference evidence="8 9" key="1">
    <citation type="journal article" date="2015" name="Microbiome">
        <title>Genomic resolution of linkages in carbon, nitrogen, and sulfur cycling among widespread estuary sediment bacteria.</title>
        <authorList>
            <person name="Baker B.J."/>
            <person name="Lazar C.S."/>
            <person name="Teske A.P."/>
            <person name="Dick G.J."/>
        </authorList>
    </citation>
    <scope>NUCLEOTIDE SEQUENCE [LARGE SCALE GENOMIC DNA]</scope>
    <source>
        <strain evidence="8">DG_56</strain>
    </source>
</reference>
<dbReference type="InterPro" id="IPR002328">
    <property type="entry name" value="ADH_Zn_CS"/>
</dbReference>
<proteinExistence type="inferred from homology"/>
<dbReference type="InterPro" id="IPR020843">
    <property type="entry name" value="ER"/>
</dbReference>
<evidence type="ECO:0000313" key="8">
    <source>
        <dbReference type="EMBL" id="KPJ62625.1"/>
    </source>
</evidence>
<evidence type="ECO:0000256" key="2">
    <source>
        <dbReference type="ARBA" id="ARBA00008072"/>
    </source>
</evidence>
<dbReference type="SUPFAM" id="SSF51735">
    <property type="entry name" value="NAD(P)-binding Rossmann-fold domains"/>
    <property type="match status" value="1"/>
</dbReference>
<evidence type="ECO:0000256" key="5">
    <source>
        <dbReference type="ARBA" id="ARBA00023002"/>
    </source>
</evidence>
<evidence type="ECO:0000259" key="7">
    <source>
        <dbReference type="SMART" id="SM00829"/>
    </source>
</evidence>
<dbReference type="Proteomes" id="UP000052020">
    <property type="component" value="Unassembled WGS sequence"/>
</dbReference>
<dbReference type="InterPro" id="IPR036291">
    <property type="entry name" value="NAD(P)-bd_dom_sf"/>
</dbReference>
<dbReference type="GO" id="GO:0016616">
    <property type="term" value="F:oxidoreductase activity, acting on the CH-OH group of donors, NAD or NADP as acceptor"/>
    <property type="evidence" value="ECO:0007669"/>
    <property type="project" value="InterPro"/>
</dbReference>
<dbReference type="InterPro" id="IPR013149">
    <property type="entry name" value="ADH-like_C"/>
</dbReference>
<gene>
    <name evidence="8" type="ORF">AMK68_04680</name>
</gene>
<keyword evidence="5" id="KW-0560">Oxidoreductase</keyword>
<dbReference type="InterPro" id="IPR045306">
    <property type="entry name" value="SDH-like"/>
</dbReference>
<protein>
    <recommendedName>
        <fullName evidence="7">Enoyl reductase (ER) domain-containing protein</fullName>
    </recommendedName>
</protein>
<evidence type="ECO:0000256" key="4">
    <source>
        <dbReference type="ARBA" id="ARBA00022833"/>
    </source>
</evidence>
<dbReference type="CDD" id="cd05285">
    <property type="entry name" value="sorbitol_DH"/>
    <property type="match status" value="1"/>
</dbReference>
<dbReference type="PANTHER" id="PTHR43161:SF9">
    <property type="entry name" value="SORBITOL DEHYDROGENASE"/>
    <property type="match status" value="1"/>
</dbReference>
<dbReference type="GO" id="GO:0008270">
    <property type="term" value="F:zinc ion binding"/>
    <property type="evidence" value="ECO:0007669"/>
    <property type="project" value="InterPro"/>
</dbReference>
<name>A0A0S7XJG9_9BACT</name>
<evidence type="ECO:0000256" key="1">
    <source>
        <dbReference type="ARBA" id="ARBA00001947"/>
    </source>
</evidence>
<dbReference type="EMBL" id="LIZY01000109">
    <property type="protein sequence ID" value="KPJ62625.1"/>
    <property type="molecule type" value="Genomic_DNA"/>
</dbReference>
<organism evidence="8 9">
    <name type="scientific">candidate division KD3-62 bacterium DG_56</name>
    <dbReference type="NCBI Taxonomy" id="1704032"/>
    <lineage>
        <taxon>Bacteria</taxon>
        <taxon>candidate division KD3-62</taxon>
    </lineage>
</organism>
<dbReference type="PANTHER" id="PTHR43161">
    <property type="entry name" value="SORBITOL DEHYDROGENASE"/>
    <property type="match status" value="1"/>
</dbReference>
<feature type="domain" description="Enoyl reductase (ER)" evidence="7">
    <location>
        <begin position="10"/>
        <end position="339"/>
    </location>
</feature>
<dbReference type="Pfam" id="PF00107">
    <property type="entry name" value="ADH_zinc_N"/>
    <property type="match status" value="1"/>
</dbReference>
<keyword evidence="4 6" id="KW-0862">Zinc</keyword>
<dbReference type="PROSITE" id="PS00059">
    <property type="entry name" value="ADH_ZINC"/>
    <property type="match status" value="1"/>
</dbReference>
<evidence type="ECO:0000313" key="9">
    <source>
        <dbReference type="Proteomes" id="UP000052020"/>
    </source>
</evidence>
<accession>A0A0S7XJG9</accession>
<dbReference type="Gene3D" id="3.40.50.720">
    <property type="entry name" value="NAD(P)-binding Rossmann-like Domain"/>
    <property type="match status" value="1"/>
</dbReference>